<dbReference type="InterPro" id="IPR037120">
    <property type="entry name" value="Haem_peroxidase_sf_animal"/>
</dbReference>
<dbReference type="GO" id="GO:0004601">
    <property type="term" value="F:peroxidase activity"/>
    <property type="evidence" value="ECO:0007669"/>
    <property type="project" value="InterPro"/>
</dbReference>
<comment type="subcellular location">
    <subcellularLocation>
        <location evidence="1">Secreted</location>
    </subcellularLocation>
</comment>
<dbReference type="Proteomes" id="UP000594262">
    <property type="component" value="Unplaced"/>
</dbReference>
<keyword evidence="4" id="KW-0349">Heme</keyword>
<dbReference type="GO" id="GO:0046872">
    <property type="term" value="F:metal ion binding"/>
    <property type="evidence" value="ECO:0007669"/>
    <property type="project" value="UniProtKB-KW"/>
</dbReference>
<organism evidence="5 6">
    <name type="scientific">Clytia hemisphaerica</name>
    <dbReference type="NCBI Taxonomy" id="252671"/>
    <lineage>
        <taxon>Eukaryota</taxon>
        <taxon>Metazoa</taxon>
        <taxon>Cnidaria</taxon>
        <taxon>Hydrozoa</taxon>
        <taxon>Hydroidolina</taxon>
        <taxon>Leptothecata</taxon>
        <taxon>Obeliida</taxon>
        <taxon>Clytiidae</taxon>
        <taxon>Clytia</taxon>
    </lineage>
</organism>
<name>A0A7M5V8M3_9CNID</name>
<dbReference type="SUPFAM" id="SSF48113">
    <property type="entry name" value="Heme-dependent peroxidases"/>
    <property type="match status" value="1"/>
</dbReference>
<evidence type="ECO:0000256" key="2">
    <source>
        <dbReference type="ARBA" id="ARBA00022525"/>
    </source>
</evidence>
<keyword evidence="6" id="KW-1185">Reference proteome</keyword>
<keyword evidence="4" id="KW-0479">Metal-binding</keyword>
<dbReference type="GO" id="GO:0020037">
    <property type="term" value="F:heme binding"/>
    <property type="evidence" value="ECO:0007669"/>
    <property type="project" value="InterPro"/>
</dbReference>
<dbReference type="InterPro" id="IPR019791">
    <property type="entry name" value="Haem_peroxidase_animal"/>
</dbReference>
<dbReference type="OrthoDB" id="823504at2759"/>
<keyword evidence="3" id="KW-0325">Glycoprotein</keyword>
<accession>A0A7M5V8M3</accession>
<evidence type="ECO:0000256" key="4">
    <source>
        <dbReference type="PIRSR" id="PIRSR619791-2"/>
    </source>
</evidence>
<reference evidence="5" key="1">
    <citation type="submission" date="2021-01" db="UniProtKB">
        <authorList>
            <consortium name="EnsemblMetazoa"/>
        </authorList>
    </citation>
    <scope>IDENTIFICATION</scope>
</reference>
<feature type="binding site" description="axial binding residue" evidence="4">
    <location>
        <position position="145"/>
    </location>
    <ligand>
        <name>heme b</name>
        <dbReference type="ChEBI" id="CHEBI:60344"/>
    </ligand>
    <ligandPart>
        <name>Fe</name>
        <dbReference type="ChEBI" id="CHEBI:18248"/>
    </ligandPart>
</feature>
<dbReference type="GO" id="GO:0006979">
    <property type="term" value="P:response to oxidative stress"/>
    <property type="evidence" value="ECO:0007669"/>
    <property type="project" value="InterPro"/>
</dbReference>
<proteinExistence type="predicted"/>
<dbReference type="PANTHER" id="PTHR11475:SF4">
    <property type="entry name" value="CHORION PEROXIDASE"/>
    <property type="match status" value="1"/>
</dbReference>
<dbReference type="PANTHER" id="PTHR11475">
    <property type="entry name" value="OXIDASE/PEROXIDASE"/>
    <property type="match status" value="1"/>
</dbReference>
<evidence type="ECO:0000313" key="6">
    <source>
        <dbReference type="Proteomes" id="UP000594262"/>
    </source>
</evidence>
<dbReference type="PROSITE" id="PS50292">
    <property type="entry name" value="PEROXIDASE_3"/>
    <property type="match status" value="1"/>
</dbReference>
<sequence length="288" mass="33066">MSNIYGNNDVVAKRLRRNNGSGELITIGDNMLPFLPNKPFCISLPQCSDAGDVEVDQNTALWSIHVVWVREHNRVAKELKQCHPDWDGDKVYQEARKIVIAEYQHITYNEYVPKLADIERYSGYKPYVEPSTINAFNSAAFRFAHSTVPNFFHRLNANYDKAYPSLTTQEIFGDLRGVRSNCIEPLCFGLIGNQSTPTNSEFAFAIARKALLPPSFKGPSSHFDLSAGNIHRGRDTGMQTYGKWRKYCGLRPIKNFRQLRRYMPTKVAKGFAKVYLCRCIWLHLMFWI</sequence>
<dbReference type="Gene3D" id="1.10.640.10">
    <property type="entry name" value="Haem peroxidase domain superfamily, animal type"/>
    <property type="match status" value="1"/>
</dbReference>
<keyword evidence="4" id="KW-0408">Iron</keyword>
<evidence type="ECO:0000256" key="3">
    <source>
        <dbReference type="ARBA" id="ARBA00023180"/>
    </source>
</evidence>
<evidence type="ECO:0000313" key="5">
    <source>
        <dbReference type="EnsemblMetazoa" id="CLYHEMP009441.4"/>
    </source>
</evidence>
<dbReference type="GO" id="GO:0005576">
    <property type="term" value="C:extracellular region"/>
    <property type="evidence" value="ECO:0007669"/>
    <property type="project" value="UniProtKB-SubCell"/>
</dbReference>
<evidence type="ECO:0000256" key="1">
    <source>
        <dbReference type="ARBA" id="ARBA00004613"/>
    </source>
</evidence>
<dbReference type="EnsemblMetazoa" id="CLYHEMT009441.4">
    <property type="protein sequence ID" value="CLYHEMP009441.4"/>
    <property type="gene ID" value="CLYHEMG009441"/>
</dbReference>
<dbReference type="AlphaFoldDB" id="A0A7M5V8M3"/>
<dbReference type="PRINTS" id="PR00457">
    <property type="entry name" value="ANPEROXIDASE"/>
</dbReference>
<dbReference type="InterPro" id="IPR010255">
    <property type="entry name" value="Haem_peroxidase_sf"/>
</dbReference>
<keyword evidence="2" id="KW-0964">Secreted</keyword>
<protein>
    <submittedName>
        <fullName evidence="5">Uncharacterized protein</fullName>
    </submittedName>
</protein>
<dbReference type="Pfam" id="PF03098">
    <property type="entry name" value="An_peroxidase"/>
    <property type="match status" value="1"/>
</dbReference>